<feature type="non-terminal residue" evidence="2">
    <location>
        <position position="1"/>
    </location>
</feature>
<dbReference type="AlphaFoldDB" id="A0A392SZ32"/>
<dbReference type="EMBL" id="LXQA010474138">
    <property type="protein sequence ID" value="MCI54098.1"/>
    <property type="molecule type" value="Genomic_DNA"/>
</dbReference>
<protein>
    <submittedName>
        <fullName evidence="2">Uncharacterized protein</fullName>
    </submittedName>
</protein>
<name>A0A392SZ32_9FABA</name>
<dbReference type="Proteomes" id="UP000265520">
    <property type="component" value="Unassembled WGS sequence"/>
</dbReference>
<sequence length="45" mass="4995">TRTTSWSGDDGQEQPKFRLHAGIMPPGEDSNRRNMKGYISTGEGE</sequence>
<accession>A0A392SZ32</accession>
<evidence type="ECO:0000313" key="3">
    <source>
        <dbReference type="Proteomes" id="UP000265520"/>
    </source>
</evidence>
<proteinExistence type="predicted"/>
<reference evidence="2 3" key="1">
    <citation type="journal article" date="2018" name="Front. Plant Sci.">
        <title>Red Clover (Trifolium pratense) and Zigzag Clover (T. medium) - A Picture of Genomic Similarities and Differences.</title>
        <authorList>
            <person name="Dluhosova J."/>
            <person name="Istvanek J."/>
            <person name="Nedelnik J."/>
            <person name="Repkova J."/>
        </authorList>
    </citation>
    <scope>NUCLEOTIDE SEQUENCE [LARGE SCALE GENOMIC DNA]</scope>
    <source>
        <strain evidence="3">cv. 10/8</strain>
        <tissue evidence="2">Leaf</tissue>
    </source>
</reference>
<organism evidence="2 3">
    <name type="scientific">Trifolium medium</name>
    <dbReference type="NCBI Taxonomy" id="97028"/>
    <lineage>
        <taxon>Eukaryota</taxon>
        <taxon>Viridiplantae</taxon>
        <taxon>Streptophyta</taxon>
        <taxon>Embryophyta</taxon>
        <taxon>Tracheophyta</taxon>
        <taxon>Spermatophyta</taxon>
        <taxon>Magnoliopsida</taxon>
        <taxon>eudicotyledons</taxon>
        <taxon>Gunneridae</taxon>
        <taxon>Pentapetalae</taxon>
        <taxon>rosids</taxon>
        <taxon>fabids</taxon>
        <taxon>Fabales</taxon>
        <taxon>Fabaceae</taxon>
        <taxon>Papilionoideae</taxon>
        <taxon>50 kb inversion clade</taxon>
        <taxon>NPAAA clade</taxon>
        <taxon>Hologalegina</taxon>
        <taxon>IRL clade</taxon>
        <taxon>Trifolieae</taxon>
        <taxon>Trifolium</taxon>
    </lineage>
</organism>
<keyword evidence="3" id="KW-1185">Reference proteome</keyword>
<evidence type="ECO:0000313" key="2">
    <source>
        <dbReference type="EMBL" id="MCI54098.1"/>
    </source>
</evidence>
<evidence type="ECO:0000256" key="1">
    <source>
        <dbReference type="SAM" id="MobiDB-lite"/>
    </source>
</evidence>
<feature type="region of interest" description="Disordered" evidence="1">
    <location>
        <begin position="1"/>
        <end position="45"/>
    </location>
</feature>
<comment type="caution">
    <text evidence="2">The sequence shown here is derived from an EMBL/GenBank/DDBJ whole genome shotgun (WGS) entry which is preliminary data.</text>
</comment>